<protein>
    <submittedName>
        <fullName evidence="4">Uncharacterized protein</fullName>
    </submittedName>
</protein>
<accession>A0ABD2YH14</accession>
<name>A0ABD2YH14_9GENT</name>
<keyword evidence="1" id="KW-0472">Membrane</keyword>
<dbReference type="PANTHER" id="PTHR33913">
    <property type="entry name" value="ALEURONE LAYER MORPHOGENESIS PROTEIN"/>
    <property type="match status" value="1"/>
</dbReference>
<dbReference type="AlphaFoldDB" id="A0ABD2YH14"/>
<feature type="domain" description="DUF7913" evidence="2">
    <location>
        <begin position="12"/>
        <end position="128"/>
    </location>
</feature>
<dbReference type="Pfam" id="PF25502">
    <property type="entry name" value="DUF7915"/>
    <property type="match status" value="1"/>
</dbReference>
<evidence type="ECO:0000313" key="4">
    <source>
        <dbReference type="EMBL" id="KAL3506676.1"/>
    </source>
</evidence>
<evidence type="ECO:0000259" key="2">
    <source>
        <dbReference type="Pfam" id="PF25500"/>
    </source>
</evidence>
<keyword evidence="5" id="KW-1185">Reference proteome</keyword>
<evidence type="ECO:0000313" key="5">
    <source>
        <dbReference type="Proteomes" id="UP001630127"/>
    </source>
</evidence>
<feature type="domain" description="DUF7915" evidence="3">
    <location>
        <begin position="164"/>
        <end position="311"/>
    </location>
</feature>
<reference evidence="4 5" key="1">
    <citation type="submission" date="2024-11" db="EMBL/GenBank/DDBJ databases">
        <title>A near-complete genome assembly of Cinchona calisaya.</title>
        <authorList>
            <person name="Lian D.C."/>
            <person name="Zhao X.W."/>
            <person name="Wei L."/>
        </authorList>
    </citation>
    <scope>NUCLEOTIDE SEQUENCE [LARGE SCALE GENOMIC DNA]</scope>
    <source>
        <tissue evidence="4">Nenye</tissue>
    </source>
</reference>
<dbReference type="Gene3D" id="3.30.160.20">
    <property type="match status" value="1"/>
</dbReference>
<dbReference type="InterPro" id="IPR057237">
    <property type="entry name" value="DUF7915"/>
</dbReference>
<evidence type="ECO:0000259" key="3">
    <source>
        <dbReference type="Pfam" id="PF25502"/>
    </source>
</evidence>
<feature type="transmembrane region" description="Helical" evidence="1">
    <location>
        <begin position="71"/>
        <end position="92"/>
    </location>
</feature>
<dbReference type="PANTHER" id="PTHR33913:SF1">
    <property type="entry name" value="DRBM DOMAIN-CONTAINING PROTEIN"/>
    <property type="match status" value="1"/>
</dbReference>
<proteinExistence type="predicted"/>
<dbReference type="Pfam" id="PF25500">
    <property type="entry name" value="DUF7913"/>
    <property type="match status" value="1"/>
</dbReference>
<dbReference type="SUPFAM" id="SSF54768">
    <property type="entry name" value="dsRNA-binding domain-like"/>
    <property type="match status" value="1"/>
</dbReference>
<keyword evidence="1" id="KW-1133">Transmembrane helix</keyword>
<dbReference type="Proteomes" id="UP001630127">
    <property type="component" value="Unassembled WGS sequence"/>
</dbReference>
<keyword evidence="1" id="KW-0812">Transmembrane</keyword>
<evidence type="ECO:0000256" key="1">
    <source>
        <dbReference type="SAM" id="Phobius"/>
    </source>
</evidence>
<gene>
    <name evidence="4" type="ORF">ACH5RR_032058</name>
</gene>
<dbReference type="InterPro" id="IPR057235">
    <property type="entry name" value="DUF7913"/>
</dbReference>
<comment type="caution">
    <text evidence="4">The sequence shown here is derived from an EMBL/GenBank/DDBJ whole genome shotgun (WGS) entry which is preliminary data.</text>
</comment>
<organism evidence="4 5">
    <name type="scientific">Cinchona calisaya</name>
    <dbReference type="NCBI Taxonomy" id="153742"/>
    <lineage>
        <taxon>Eukaryota</taxon>
        <taxon>Viridiplantae</taxon>
        <taxon>Streptophyta</taxon>
        <taxon>Embryophyta</taxon>
        <taxon>Tracheophyta</taxon>
        <taxon>Spermatophyta</taxon>
        <taxon>Magnoliopsida</taxon>
        <taxon>eudicotyledons</taxon>
        <taxon>Gunneridae</taxon>
        <taxon>Pentapetalae</taxon>
        <taxon>asterids</taxon>
        <taxon>lamiids</taxon>
        <taxon>Gentianales</taxon>
        <taxon>Rubiaceae</taxon>
        <taxon>Cinchonoideae</taxon>
        <taxon>Cinchoneae</taxon>
        <taxon>Cinchona</taxon>
    </lineage>
</organism>
<sequence length="643" mass="70765">MKMDVENPKREPVEEVVEALLDYLVAPLLPLKPQLTELPSLSQQQSVAKQVHAVVLLYNYYHRKLQPQFKFLNFASFCKLVVVLKPALIAYMKLMHLEKYSEVDDLENQLSLTEKAIMDACDISKALDALKDVPATKQWPITKVAVLLVDSKRENCLLLHSAATDGVWSAIEKDLDVCKMNSEGTRAGILASKRKRASKKSLTDSQSTDHTKCHQLAMLAVKEVEDVNQTDVAILESHVVYSLSKEKAAAYFYVMQSTQSTKVDLQVPIIDVITSLQGPLVKKSSCGWMVTPVVEYFHLLPYAGILSGWISKGFPVAGSINNVDIQSLEEIKINEHQISCLPNHSGGQHDREVDGLLVCGSQTKGTDVDGLLVCGSQTTGTGQTCDNLTKIQHQLGNISSPDSNMCASTVGMSEVFVDDSEKLCAKGCRDERIGSGNKISTIASSVKGDDRKGDCATLPSESKSQYTENLLDTSSSKENASSDYALRTLLRKQEELSNQMHDVDHKIALCDKSIQIILEGGEKSLDLKIDTILEGCNDACLKLAADHDRKDFQGKVSSQHLSEAILSQQNPCQQLDDICHKNIWILPTYHVYSSDGGFRSHVTVKGVDFEISCESEIRSSPQEARMSASLNMIASLQNIASQI</sequence>
<dbReference type="EMBL" id="JBJUIK010000013">
    <property type="protein sequence ID" value="KAL3506676.1"/>
    <property type="molecule type" value="Genomic_DNA"/>
</dbReference>